<dbReference type="PANTHER" id="PTHR44067:SF12">
    <property type="entry name" value="METHYLTRANSFERASE TYPE 11 DOMAIN-CONTAINING PROTEIN"/>
    <property type="match status" value="1"/>
</dbReference>
<reference evidence="4" key="1">
    <citation type="submission" date="2024-07" db="EMBL/GenBank/DDBJ databases">
        <title>Two chromosome-level genome assemblies of Korean endemic species Abeliophyllum distichum and Forsythia ovata (Oleaceae).</title>
        <authorList>
            <person name="Jang H."/>
        </authorList>
    </citation>
    <scope>NUCLEOTIDE SEQUENCE [LARGE SCALE GENOMIC DNA]</scope>
</reference>
<dbReference type="AlphaFoldDB" id="A0ABD1SWW7"/>
<dbReference type="GO" id="GO:0008168">
    <property type="term" value="F:methyltransferase activity"/>
    <property type="evidence" value="ECO:0007669"/>
    <property type="project" value="UniProtKB-KW"/>
</dbReference>
<sequence length="437" mass="50480">MQRQSFLRPPKSQMSSGRPSNYSMFSSLFKSFRIISHVQTQLGVLLEQLHTERSESKVLVKFSDQVLKIALSLDRLAESLSHHYINVPADENVITNVVEYSSTSEEDEVEEEAFHRKVFDSAELRNYTLPKPNRPSGKKKLLGLESVYPSIGQGCARLASTLDRFMTYKAYHMCPDDWDLAQKLMITVCDPLPRRRCFSRTPRYDKPRPLSSSLWTQPRDVDISWSRYKCKNYQCLVSNKTINNKDFYKCSDCFDLTKRGWNVQRNKNVSAEFSIDEILMLKPGEIRIGLDFSPTTGTFAALMREKNVTIASATLNLGAPFNEVIASKGLLPLYISVGSRLPFFDNTLDIVHSTLFMDGWIGIELLQFILLDWDRILRPKGLLYVDRFFCKKENMKMYVDEFDRIGYKKLLWRVVPKKDKLDDELFLLAVLEKPVRG</sequence>
<accession>A0ABD1SWW7</accession>
<evidence type="ECO:0000256" key="1">
    <source>
        <dbReference type="ARBA" id="ARBA00022603"/>
    </source>
</evidence>
<keyword evidence="4" id="KW-1185">Reference proteome</keyword>
<dbReference type="InterPro" id="IPR053223">
    <property type="entry name" value="Prob_Methyltransferase"/>
</dbReference>
<dbReference type="Proteomes" id="UP001604336">
    <property type="component" value="Unassembled WGS sequence"/>
</dbReference>
<organism evidence="3 4">
    <name type="scientific">Abeliophyllum distichum</name>
    <dbReference type="NCBI Taxonomy" id="126358"/>
    <lineage>
        <taxon>Eukaryota</taxon>
        <taxon>Viridiplantae</taxon>
        <taxon>Streptophyta</taxon>
        <taxon>Embryophyta</taxon>
        <taxon>Tracheophyta</taxon>
        <taxon>Spermatophyta</taxon>
        <taxon>Magnoliopsida</taxon>
        <taxon>eudicotyledons</taxon>
        <taxon>Gunneridae</taxon>
        <taxon>Pentapetalae</taxon>
        <taxon>asterids</taxon>
        <taxon>lamiids</taxon>
        <taxon>Lamiales</taxon>
        <taxon>Oleaceae</taxon>
        <taxon>Forsythieae</taxon>
        <taxon>Abeliophyllum</taxon>
    </lineage>
</organism>
<keyword evidence="1 3" id="KW-0808">Transferase</keyword>
<dbReference type="InterPro" id="IPR004159">
    <property type="entry name" value="Put_SAM_MeTrfase"/>
</dbReference>
<gene>
    <name evidence="3" type="ORF">Adt_20575</name>
</gene>
<evidence type="ECO:0000313" key="4">
    <source>
        <dbReference type="Proteomes" id="UP001604336"/>
    </source>
</evidence>
<dbReference type="PANTHER" id="PTHR44067">
    <property type="entry name" value="S-ADENOSYL-L-METHIONINE-DEPENDENT METHYLTRANSFERASE SUPERFAMILY PROTEIN-RELATED"/>
    <property type="match status" value="1"/>
</dbReference>
<comment type="caution">
    <text evidence="3">The sequence shown here is derived from an EMBL/GenBank/DDBJ whole genome shotgun (WGS) entry which is preliminary data.</text>
</comment>
<dbReference type="GO" id="GO:0032259">
    <property type="term" value="P:methylation"/>
    <property type="evidence" value="ECO:0007669"/>
    <property type="project" value="UniProtKB-KW"/>
</dbReference>
<evidence type="ECO:0000313" key="3">
    <source>
        <dbReference type="EMBL" id="KAL2504954.1"/>
    </source>
</evidence>
<proteinExistence type="predicted"/>
<name>A0ABD1SWW7_9LAMI</name>
<evidence type="ECO:0000256" key="2">
    <source>
        <dbReference type="ARBA" id="ARBA00023180"/>
    </source>
</evidence>
<keyword evidence="1 3" id="KW-0489">Methyltransferase</keyword>
<dbReference type="EMBL" id="JBFOLK010000006">
    <property type="protein sequence ID" value="KAL2504954.1"/>
    <property type="molecule type" value="Genomic_DNA"/>
</dbReference>
<keyword evidence="2" id="KW-0325">Glycoprotein</keyword>
<dbReference type="Pfam" id="PF03141">
    <property type="entry name" value="Methyltransf_29"/>
    <property type="match status" value="1"/>
</dbReference>
<protein>
    <submittedName>
        <fullName evidence="3">S-adenosyl-L-methionine-dependent methyltransferase superfamily protein</fullName>
    </submittedName>
</protein>